<dbReference type="EMBL" id="MJIC01000015">
    <property type="protein sequence ID" value="OFI33376.1"/>
    <property type="molecule type" value="Genomic_DNA"/>
</dbReference>
<gene>
    <name evidence="1" type="ORF">BFC17_03695</name>
</gene>
<keyword evidence="2" id="KW-1185">Reference proteome</keyword>
<dbReference type="RefSeq" id="WP_070177752.1">
    <property type="nucleotide sequence ID" value="NZ_BMJR01000002.1"/>
</dbReference>
<dbReference type="AlphaFoldDB" id="A0A1E8FC56"/>
<dbReference type="OrthoDB" id="467106at2"/>
<comment type="caution">
    <text evidence="1">The sequence shown here is derived from an EMBL/GenBank/DDBJ whole genome shotgun (WGS) entry which is preliminary data.</text>
</comment>
<organism evidence="1 2">
    <name type="scientific">Alteromonas lipolytica</name>
    <dbReference type="NCBI Taxonomy" id="1856405"/>
    <lineage>
        <taxon>Bacteria</taxon>
        <taxon>Pseudomonadati</taxon>
        <taxon>Pseudomonadota</taxon>
        <taxon>Gammaproteobacteria</taxon>
        <taxon>Alteromonadales</taxon>
        <taxon>Alteromonadaceae</taxon>
        <taxon>Alteromonas/Salinimonas group</taxon>
        <taxon>Alteromonas</taxon>
    </lineage>
</organism>
<evidence type="ECO:0000313" key="2">
    <source>
        <dbReference type="Proteomes" id="UP000176037"/>
    </source>
</evidence>
<evidence type="ECO:0000313" key="1">
    <source>
        <dbReference type="EMBL" id="OFI33376.1"/>
    </source>
</evidence>
<sequence length="115" mass="12923">MSVSLNHNAKGKRPKFYEDAGTDQLMSMVMVLASELNVMRDRMDAQERVAKQHGIDLAAGIDALELDDAALEEREAWRQGFMARLFYLARKEAEEAQIGETKESFNSTIDEIAKG</sequence>
<name>A0A1E8FC56_9ALTE</name>
<accession>A0A1E8FC56</accession>
<proteinExistence type="predicted"/>
<dbReference type="Proteomes" id="UP000176037">
    <property type="component" value="Unassembled WGS sequence"/>
</dbReference>
<reference evidence="1 2" key="1">
    <citation type="submission" date="2016-09" db="EMBL/GenBank/DDBJ databases">
        <title>Alteromonas lipolytica, a new species isolated from sea water.</title>
        <authorList>
            <person name="Wu Y.-H."/>
            <person name="Cheng H."/>
            <person name="Xu X.-W."/>
        </authorList>
    </citation>
    <scope>NUCLEOTIDE SEQUENCE [LARGE SCALE GENOMIC DNA]</scope>
    <source>
        <strain evidence="1 2">JW12</strain>
    </source>
</reference>
<protein>
    <submittedName>
        <fullName evidence="1">Uncharacterized protein</fullName>
    </submittedName>
</protein>